<evidence type="ECO:0000256" key="4">
    <source>
        <dbReference type="ARBA" id="ARBA00022801"/>
    </source>
</evidence>
<evidence type="ECO:0000313" key="7">
    <source>
        <dbReference type="EMBL" id="KAF1043419.1"/>
    </source>
</evidence>
<dbReference type="HAMAP" id="MF_04110">
    <property type="entry name" value="ENDOLYSIN_T4"/>
    <property type="match status" value="1"/>
</dbReference>
<dbReference type="Pfam" id="PF00959">
    <property type="entry name" value="Phage_lysozyme"/>
    <property type="match status" value="1"/>
</dbReference>
<comment type="caution">
    <text evidence="7">The sequence shown here is derived from an EMBL/GenBank/DDBJ whole genome shotgun (WGS) entry which is preliminary data.</text>
</comment>
<dbReference type="EMBL" id="WNDX01000060">
    <property type="protein sequence ID" value="KAF1043419.1"/>
    <property type="molecule type" value="Genomic_DNA"/>
</dbReference>
<dbReference type="PANTHER" id="PTHR38107:SF3">
    <property type="entry name" value="LYSOZYME RRRD-RELATED"/>
    <property type="match status" value="1"/>
</dbReference>
<organism evidence="7 8">
    <name type="scientific">Herbaspirillum frisingense</name>
    <dbReference type="NCBI Taxonomy" id="92645"/>
    <lineage>
        <taxon>Bacteria</taxon>
        <taxon>Pseudomonadati</taxon>
        <taxon>Pseudomonadota</taxon>
        <taxon>Betaproteobacteria</taxon>
        <taxon>Burkholderiales</taxon>
        <taxon>Oxalobacteraceae</taxon>
        <taxon>Herbaspirillum</taxon>
    </lineage>
</organism>
<dbReference type="PANTHER" id="PTHR38107">
    <property type="match status" value="1"/>
</dbReference>
<sequence length="145" mass="16265">MAVAASMALTVPAEGLRFYAYRDPAAIPTICSGHTKGVYMGQHATPEECQRFLEEDTKEAMDAVLRYTVVPLNENELGAYTDFTLNLGSEKFRTSTLLRYLNAGNRDAACKQLLRWVYAGGQKYQGLVNRRNKEYALCMKPSEIQ</sequence>
<comment type="similarity">
    <text evidence="6">Belongs to the glycosyl hydrolase 24 family.</text>
</comment>
<dbReference type="InterPro" id="IPR002196">
    <property type="entry name" value="Glyco_hydro_24"/>
</dbReference>
<dbReference type="CDD" id="cd16900">
    <property type="entry name" value="endolysin_R21-like"/>
    <property type="match status" value="1"/>
</dbReference>
<dbReference type="HAMAP" id="MF_04136">
    <property type="entry name" value="SAR_ENDOLYSIN"/>
    <property type="match status" value="1"/>
</dbReference>
<keyword evidence="5 6" id="KW-0326">Glycosidase</keyword>
<dbReference type="GO" id="GO:0003796">
    <property type="term" value="F:lysozyme activity"/>
    <property type="evidence" value="ECO:0007669"/>
    <property type="project" value="UniProtKB-EC"/>
</dbReference>
<dbReference type="GO" id="GO:0016998">
    <property type="term" value="P:cell wall macromolecule catabolic process"/>
    <property type="evidence" value="ECO:0007669"/>
    <property type="project" value="InterPro"/>
</dbReference>
<proteinExistence type="inferred from homology"/>
<evidence type="ECO:0000256" key="3">
    <source>
        <dbReference type="ARBA" id="ARBA00022638"/>
    </source>
</evidence>
<accession>A0A7V8JUE6</accession>
<dbReference type="Proteomes" id="UP000462435">
    <property type="component" value="Unassembled WGS sequence"/>
</dbReference>
<dbReference type="AlphaFoldDB" id="A0A7V8JUE6"/>
<keyword evidence="3 6" id="KW-0081">Bacteriolytic enzyme</keyword>
<dbReference type="InterPro" id="IPR023346">
    <property type="entry name" value="Lysozyme-like_dom_sf"/>
</dbReference>
<dbReference type="GO" id="GO:0031640">
    <property type="term" value="P:killing of cells of another organism"/>
    <property type="evidence" value="ECO:0007669"/>
    <property type="project" value="UniProtKB-KW"/>
</dbReference>
<name>A0A7V8JUE6_9BURK</name>
<dbReference type="GO" id="GO:0009253">
    <property type="term" value="P:peptidoglycan catabolic process"/>
    <property type="evidence" value="ECO:0007669"/>
    <property type="project" value="InterPro"/>
</dbReference>
<dbReference type="EC" id="3.2.1.17" evidence="6"/>
<dbReference type="InterPro" id="IPR043688">
    <property type="entry name" value="SAR_endolysin-like"/>
</dbReference>
<dbReference type="Gene3D" id="1.10.530.40">
    <property type="match status" value="1"/>
</dbReference>
<evidence type="ECO:0000256" key="2">
    <source>
        <dbReference type="ARBA" id="ARBA00022529"/>
    </source>
</evidence>
<reference evidence="8" key="1">
    <citation type="journal article" date="2020" name="MBio">
        <title>Horizontal gene transfer to a defensive symbiont with a reduced genome amongst a multipartite beetle microbiome.</title>
        <authorList>
            <person name="Waterworth S.C."/>
            <person name="Florez L.V."/>
            <person name="Rees E.R."/>
            <person name="Hertweck C."/>
            <person name="Kaltenpoth M."/>
            <person name="Kwan J.C."/>
        </authorList>
    </citation>
    <scope>NUCLEOTIDE SEQUENCE [LARGE SCALE GENOMIC DNA]</scope>
</reference>
<dbReference type="SUPFAM" id="SSF53955">
    <property type="entry name" value="Lysozyme-like"/>
    <property type="match status" value="1"/>
</dbReference>
<dbReference type="InterPro" id="IPR034690">
    <property type="entry name" value="Endolysin_T4_type"/>
</dbReference>
<comment type="catalytic activity">
    <reaction evidence="1 6">
        <text>Hydrolysis of (1-&gt;4)-beta-linkages between N-acetylmuramic acid and N-acetyl-D-glucosamine residues in a peptidoglycan and between N-acetyl-D-glucosamine residues in chitodextrins.</text>
        <dbReference type="EC" id="3.2.1.17"/>
    </reaction>
</comment>
<dbReference type="InterPro" id="IPR023347">
    <property type="entry name" value="Lysozyme_dom_sf"/>
</dbReference>
<keyword evidence="2 6" id="KW-0929">Antimicrobial</keyword>
<evidence type="ECO:0000256" key="1">
    <source>
        <dbReference type="ARBA" id="ARBA00000632"/>
    </source>
</evidence>
<evidence type="ECO:0000256" key="5">
    <source>
        <dbReference type="ARBA" id="ARBA00023295"/>
    </source>
</evidence>
<dbReference type="InterPro" id="IPR051018">
    <property type="entry name" value="Bacteriophage_GH24"/>
</dbReference>
<evidence type="ECO:0000256" key="6">
    <source>
        <dbReference type="RuleBase" id="RU003788"/>
    </source>
</evidence>
<protein>
    <recommendedName>
        <fullName evidence="6">Lysozyme</fullName>
        <ecNumber evidence="6">3.2.1.17</ecNumber>
    </recommendedName>
</protein>
<dbReference type="GO" id="GO:0042742">
    <property type="term" value="P:defense response to bacterium"/>
    <property type="evidence" value="ECO:0007669"/>
    <property type="project" value="UniProtKB-KW"/>
</dbReference>
<evidence type="ECO:0000313" key="8">
    <source>
        <dbReference type="Proteomes" id="UP000462435"/>
    </source>
</evidence>
<gene>
    <name evidence="7" type="primary">rrrD_1</name>
    <name evidence="7" type="ORF">GAK35_02203</name>
</gene>
<keyword evidence="4 6" id="KW-0378">Hydrolase</keyword>